<protein>
    <submittedName>
        <fullName evidence="2">Uncharacterized protein</fullName>
    </submittedName>
</protein>
<dbReference type="Proteomes" id="UP000462621">
    <property type="component" value="Unassembled WGS sequence"/>
</dbReference>
<feature type="signal peptide" evidence="1">
    <location>
        <begin position="1"/>
        <end position="27"/>
    </location>
</feature>
<evidence type="ECO:0000256" key="1">
    <source>
        <dbReference type="SAM" id="SignalP"/>
    </source>
</evidence>
<dbReference type="AlphaFoldDB" id="A0A7X4LHC2"/>
<keyword evidence="3" id="KW-1185">Reference proteome</keyword>
<evidence type="ECO:0000313" key="2">
    <source>
        <dbReference type="EMBL" id="MZI91907.1"/>
    </source>
</evidence>
<gene>
    <name evidence="2" type="ORF">F9817_01640</name>
</gene>
<sequence length="125" mass="13659">MIIKKLFSPCSIMLVIYCGFFSTIANANDWYSQNDDKQHTGASFVIGAASEVYFDNLIYSNATCMTVGLAKEVRDQIAYHGFSKSDLGYDAVGCITGTLLSRFVMRGLSLSASGNSFALNYTAKF</sequence>
<organism evidence="2 3">
    <name type="scientific">Vibrio eleionomae</name>
    <dbReference type="NCBI Taxonomy" id="2653505"/>
    <lineage>
        <taxon>Bacteria</taxon>
        <taxon>Pseudomonadati</taxon>
        <taxon>Pseudomonadota</taxon>
        <taxon>Gammaproteobacteria</taxon>
        <taxon>Vibrionales</taxon>
        <taxon>Vibrionaceae</taxon>
        <taxon>Vibrio</taxon>
    </lineage>
</organism>
<comment type="caution">
    <text evidence="2">The sequence shown here is derived from an EMBL/GenBank/DDBJ whole genome shotgun (WGS) entry which is preliminary data.</text>
</comment>
<dbReference type="RefSeq" id="WP_161153221.1">
    <property type="nucleotide sequence ID" value="NZ_WEKT01000002.1"/>
</dbReference>
<name>A0A7X4LHC2_9VIBR</name>
<reference evidence="2 3" key="1">
    <citation type="submission" date="2019-10" db="EMBL/GenBank/DDBJ databases">
        <title>Vibrio sp. nov. isolated from a shrimp pond.</title>
        <authorList>
            <person name="Gomez-Gil B."/>
            <person name="Enciso-Ibarra J."/>
            <person name="Enciso-Ibarra K."/>
            <person name="Bolan-Mejia C."/>
        </authorList>
    </citation>
    <scope>NUCLEOTIDE SEQUENCE [LARGE SCALE GENOMIC DNA]</scope>
    <source>
        <strain evidence="2 3">CAIM 722</strain>
    </source>
</reference>
<proteinExistence type="predicted"/>
<feature type="chain" id="PRO_5030809788" evidence="1">
    <location>
        <begin position="28"/>
        <end position="125"/>
    </location>
</feature>
<evidence type="ECO:0000313" key="3">
    <source>
        <dbReference type="Proteomes" id="UP000462621"/>
    </source>
</evidence>
<accession>A0A7X4LHC2</accession>
<keyword evidence="1" id="KW-0732">Signal</keyword>
<dbReference type="EMBL" id="WEKT01000002">
    <property type="protein sequence ID" value="MZI91907.1"/>
    <property type="molecule type" value="Genomic_DNA"/>
</dbReference>